<dbReference type="EMBL" id="JBHRYR010000003">
    <property type="protein sequence ID" value="MFC3853558.1"/>
    <property type="molecule type" value="Genomic_DNA"/>
</dbReference>
<name>A0ABV8A1W7_9GAMM</name>
<evidence type="ECO:0000259" key="1">
    <source>
        <dbReference type="Pfam" id="PF20686"/>
    </source>
</evidence>
<gene>
    <name evidence="2" type="ORF">ACFOOG_11995</name>
</gene>
<accession>A0ABV8A1W7</accession>
<evidence type="ECO:0000313" key="2">
    <source>
        <dbReference type="EMBL" id="MFC3853558.1"/>
    </source>
</evidence>
<feature type="domain" description="Carboxysome Shell Carbonic Anhydrase catalytic" evidence="1">
    <location>
        <begin position="37"/>
        <end position="171"/>
    </location>
</feature>
<proteinExistence type="predicted"/>
<dbReference type="Pfam" id="PF20686">
    <property type="entry name" value="CsoSCA_cat"/>
    <property type="match status" value="1"/>
</dbReference>
<reference evidence="3" key="1">
    <citation type="journal article" date="2019" name="Int. J. Syst. Evol. Microbiol.">
        <title>The Global Catalogue of Microorganisms (GCM) 10K type strain sequencing project: providing services to taxonomists for standard genome sequencing and annotation.</title>
        <authorList>
            <consortium name="The Broad Institute Genomics Platform"/>
            <consortium name="The Broad Institute Genome Sequencing Center for Infectious Disease"/>
            <person name="Wu L."/>
            <person name="Ma J."/>
        </authorList>
    </citation>
    <scope>NUCLEOTIDE SEQUENCE [LARGE SCALE GENOMIC DNA]</scope>
    <source>
        <strain evidence="3">IBRC 10765</strain>
    </source>
</reference>
<organism evidence="2 3">
    <name type="scientific">Saccharospirillum mangrovi</name>
    <dbReference type="NCBI Taxonomy" id="2161747"/>
    <lineage>
        <taxon>Bacteria</taxon>
        <taxon>Pseudomonadati</taxon>
        <taxon>Pseudomonadota</taxon>
        <taxon>Gammaproteobacteria</taxon>
        <taxon>Oceanospirillales</taxon>
        <taxon>Saccharospirillaceae</taxon>
        <taxon>Saccharospirillum</taxon>
    </lineage>
</organism>
<protein>
    <recommendedName>
        <fullName evidence="1">Carboxysome Shell Carbonic Anhydrase catalytic domain-containing protein</fullName>
    </recommendedName>
</protein>
<dbReference type="Proteomes" id="UP001595617">
    <property type="component" value="Unassembled WGS sequence"/>
</dbReference>
<dbReference type="InterPro" id="IPR048539">
    <property type="entry name" value="CsoSCA_cat"/>
</dbReference>
<evidence type="ECO:0000313" key="3">
    <source>
        <dbReference type="Proteomes" id="UP001595617"/>
    </source>
</evidence>
<comment type="caution">
    <text evidence="2">The sequence shown here is derived from an EMBL/GenBank/DDBJ whole genome shotgun (WGS) entry which is preliminary data.</text>
</comment>
<sequence>MAIHTRPIEERLAWLWQLSQDHSAQYCDPENTLARQRYMAAHDTHIIALKCMDGRIHLPYVTQTPLGIISPFRNLGGIFDLGWPYLGDLLADEVGQAVKNGRRVLIIITYHYSRGAQARGCAGFNCDQAAAFQHAQAIQHQLHTIFGQSHQTVYPVVCGFETDDDALTLHGTHGERIDLAQWEPAQLGTLPARLAQVFPDMPAPVQRDFLPLLEGNVHHITEVRRSQREVDIEHREWMICLGRGFDFLHVPNIALIVGPFSPDLSHPIAQAAGIIRANMEQGRIPKDGFLLLSSAPYREPGSDHARAQLKAQFLANFAAQVITEAQPELAAKMITRTAVLQWSTRRLERFQAPQ</sequence>
<dbReference type="RefSeq" id="WP_380696825.1">
    <property type="nucleotide sequence ID" value="NZ_JBHRYR010000003.1"/>
</dbReference>
<keyword evidence="3" id="KW-1185">Reference proteome</keyword>